<organism evidence="2">
    <name type="scientific">viral metagenome</name>
    <dbReference type="NCBI Taxonomy" id="1070528"/>
    <lineage>
        <taxon>unclassified sequences</taxon>
        <taxon>metagenomes</taxon>
        <taxon>organismal metagenomes</taxon>
    </lineage>
</organism>
<reference evidence="2" key="1">
    <citation type="journal article" date="2020" name="Nature">
        <title>Giant virus diversity and host interactions through global metagenomics.</title>
        <authorList>
            <person name="Schulz F."/>
            <person name="Roux S."/>
            <person name="Paez-Espino D."/>
            <person name="Jungbluth S."/>
            <person name="Walsh D.A."/>
            <person name="Denef V.J."/>
            <person name="McMahon K.D."/>
            <person name="Konstantinidis K.T."/>
            <person name="Eloe-Fadrosh E.A."/>
            <person name="Kyrpides N.C."/>
            <person name="Woyke T."/>
        </authorList>
    </citation>
    <scope>NUCLEOTIDE SEQUENCE</scope>
    <source>
        <strain evidence="2">GVMAG-M-3300020182-84</strain>
    </source>
</reference>
<dbReference type="Pfam" id="PF01728">
    <property type="entry name" value="FtsJ"/>
    <property type="match status" value="1"/>
</dbReference>
<dbReference type="EMBL" id="MN739312">
    <property type="protein sequence ID" value="QHS98147.1"/>
    <property type="molecule type" value="Genomic_DNA"/>
</dbReference>
<sequence length="386" mass="45073">MLPKTPQNICEHINIDFIEEEPETIISFSLSNYLSNVKEKITNVEKDWSTYKKYTNPYEFIHTVIPGKHKAISKYKPLSRSYFKMHEILHIFNLHVDPEPIKSFHLAEGPGGFIESLLHIRKNSKDTYYGMTIIDENENDYNIPSWKKSRSFLKNNPNVKIEYGATQTGDLLNIDNFSHCYDKYKGSMSIITGDGGFDFSENFNNQENQIVKLLFGQICYALIMQKKGGSFVLKIFDCFLQHSIDLLYLLTAFYSKVYIVKPHTSRYANSEKYIVCKNFNFTGNVYDLLYEPFKSTLNNNKNIRRFLDIDISSYFLNKFQEYNAIFGQQQLENIAQTLYLIYDQDSKSEKIINYVKNNIIKCIQWCNKYNVETNIIPGVLPIHTTS</sequence>
<dbReference type="InterPro" id="IPR029063">
    <property type="entry name" value="SAM-dependent_MTases_sf"/>
</dbReference>
<dbReference type="Gene3D" id="3.40.50.12760">
    <property type="match status" value="1"/>
</dbReference>
<dbReference type="GO" id="GO:0032259">
    <property type="term" value="P:methylation"/>
    <property type="evidence" value="ECO:0007669"/>
    <property type="project" value="InterPro"/>
</dbReference>
<accession>A0A6C0C0L2</accession>
<dbReference type="GO" id="GO:0006370">
    <property type="term" value="P:7-methylguanosine mRNA capping"/>
    <property type="evidence" value="ECO:0007669"/>
    <property type="project" value="TreeGrafter"/>
</dbReference>
<dbReference type="GO" id="GO:0005634">
    <property type="term" value="C:nucleus"/>
    <property type="evidence" value="ECO:0007669"/>
    <property type="project" value="TreeGrafter"/>
</dbReference>
<dbReference type="PANTHER" id="PTHR16121">
    <property type="entry name" value="CAP-SPECIFIC MRNA (NUCLEOSIDE-2'-O-)-METHYLTRANSFERASE 1-RELATED"/>
    <property type="match status" value="1"/>
</dbReference>
<dbReference type="InterPro" id="IPR050851">
    <property type="entry name" value="mRNA_Cap_2O-Ribose_MeTrfase"/>
</dbReference>
<dbReference type="GO" id="GO:0004483">
    <property type="term" value="F:methyltransferase cap1 activity"/>
    <property type="evidence" value="ECO:0007669"/>
    <property type="project" value="UniProtKB-ARBA"/>
</dbReference>
<feature type="domain" description="Ribosomal RNA methyltransferase FtsJ" evidence="1">
    <location>
        <begin position="79"/>
        <end position="279"/>
    </location>
</feature>
<dbReference type="GO" id="GO:0005737">
    <property type="term" value="C:cytoplasm"/>
    <property type="evidence" value="ECO:0007669"/>
    <property type="project" value="TreeGrafter"/>
</dbReference>
<name>A0A6C0C0L2_9ZZZZ</name>
<protein>
    <recommendedName>
        <fullName evidence="1">Ribosomal RNA methyltransferase FtsJ domain-containing protein</fullName>
    </recommendedName>
</protein>
<dbReference type="PANTHER" id="PTHR16121:SF0">
    <property type="entry name" value="CAP-SPECIFIC MRNA (NUCLEOSIDE-2'-O-)-METHYLTRANSFERASE 1"/>
    <property type="match status" value="1"/>
</dbReference>
<dbReference type="SUPFAM" id="SSF53335">
    <property type="entry name" value="S-adenosyl-L-methionine-dependent methyltransferases"/>
    <property type="match status" value="1"/>
</dbReference>
<proteinExistence type="predicted"/>
<dbReference type="AlphaFoldDB" id="A0A6C0C0L2"/>
<dbReference type="InterPro" id="IPR002877">
    <property type="entry name" value="RNA_MeTrfase_FtsJ_dom"/>
</dbReference>
<evidence type="ECO:0000259" key="1">
    <source>
        <dbReference type="Pfam" id="PF01728"/>
    </source>
</evidence>
<evidence type="ECO:0000313" key="2">
    <source>
        <dbReference type="EMBL" id="QHS98147.1"/>
    </source>
</evidence>